<sequence length="525" mass="56341">MRIRALALTLLVACAVAVPATAHASPSPEPVLALTTSGPVSGLREGLVNEFRGIPYAAPPVGELRWRAPRPVRPWLLPRSATAYASPCAQRAGEQQLAGSSEDCLYLNVTTPRSGPSRKPVMVWIHGGGNFQGAGSTYDPRRMAERGDVVVVTINYRVGAFGFLSHPGLEGSGTFGLQDQQAALRWVRRNAALFGGDSRNVTVFGESAGGVDICGQLTSPASNGLFDKAILQSGSCLTRVPTFATPQDGAVHLVKDDFWAPLSAREPVGVRVAEELGCGTVSCLRLLPTAKLLPYDSSFGIATGTPTLPRDPGSALRAGAFHRVPVLSGNTRDEARLTTMFVEALTGPITRERYAQLLLDTFGADAPAIERRYPADDSAAKNALTLASLDTDRVFACAQQETTRLLARRTAAYGFEFADRTAPTFSPFFTELPPGASHASELAYLFKLLDGAPYGPNLKHVELTAAQRRLGDAMIDAWTRFAHTGRPGWPKAPYVQAFGQRIEPIDATRVHKCDLWDHTPSAVVR</sequence>
<dbReference type="EC" id="3.1.1.-" evidence="3"/>
<dbReference type="PROSITE" id="PS00122">
    <property type="entry name" value="CARBOXYLESTERASE_B_1"/>
    <property type="match status" value="1"/>
</dbReference>
<evidence type="ECO:0000313" key="5">
    <source>
        <dbReference type="EMBL" id="MFC3761814.1"/>
    </source>
</evidence>
<evidence type="ECO:0000256" key="3">
    <source>
        <dbReference type="RuleBase" id="RU361235"/>
    </source>
</evidence>
<dbReference type="InterPro" id="IPR050309">
    <property type="entry name" value="Type-B_Carboxylest/Lipase"/>
</dbReference>
<feature type="chain" id="PRO_5044961092" description="Carboxylic ester hydrolase" evidence="3">
    <location>
        <begin position="25"/>
        <end position="525"/>
    </location>
</feature>
<dbReference type="Gene3D" id="3.40.50.1820">
    <property type="entry name" value="alpha/beta hydrolase"/>
    <property type="match status" value="1"/>
</dbReference>
<evidence type="ECO:0000256" key="1">
    <source>
        <dbReference type="ARBA" id="ARBA00005964"/>
    </source>
</evidence>
<evidence type="ECO:0000313" key="6">
    <source>
        <dbReference type="Proteomes" id="UP001595699"/>
    </source>
</evidence>
<accession>A0ABV7YCK8</accession>
<evidence type="ECO:0000256" key="2">
    <source>
        <dbReference type="ARBA" id="ARBA00022801"/>
    </source>
</evidence>
<dbReference type="Pfam" id="PF00135">
    <property type="entry name" value="COesterase"/>
    <property type="match status" value="1"/>
</dbReference>
<dbReference type="InterPro" id="IPR002018">
    <property type="entry name" value="CarbesteraseB"/>
</dbReference>
<reference evidence="6" key="1">
    <citation type="journal article" date="2019" name="Int. J. Syst. Evol. Microbiol.">
        <title>The Global Catalogue of Microorganisms (GCM) 10K type strain sequencing project: providing services to taxonomists for standard genome sequencing and annotation.</title>
        <authorList>
            <consortium name="The Broad Institute Genomics Platform"/>
            <consortium name="The Broad Institute Genome Sequencing Center for Infectious Disease"/>
            <person name="Wu L."/>
            <person name="Ma J."/>
        </authorList>
    </citation>
    <scope>NUCLEOTIDE SEQUENCE [LARGE SCALE GENOMIC DNA]</scope>
    <source>
        <strain evidence="6">CGMCC 4.7241</strain>
    </source>
</reference>
<feature type="domain" description="Carboxylesterase type B" evidence="4">
    <location>
        <begin position="35"/>
        <end position="489"/>
    </location>
</feature>
<keyword evidence="3" id="KW-0732">Signal</keyword>
<dbReference type="SUPFAM" id="SSF53474">
    <property type="entry name" value="alpha/beta-Hydrolases"/>
    <property type="match status" value="1"/>
</dbReference>
<comment type="similarity">
    <text evidence="1 3">Belongs to the type-B carboxylesterase/lipase family.</text>
</comment>
<gene>
    <name evidence="5" type="ORF">ACFOUW_13295</name>
</gene>
<keyword evidence="2 3" id="KW-0378">Hydrolase</keyword>
<dbReference type="RefSeq" id="WP_205114535.1">
    <property type="nucleotide sequence ID" value="NZ_JAFBCM010000001.1"/>
</dbReference>
<feature type="signal peptide" evidence="3">
    <location>
        <begin position="1"/>
        <end position="24"/>
    </location>
</feature>
<dbReference type="InterPro" id="IPR029058">
    <property type="entry name" value="AB_hydrolase_fold"/>
</dbReference>
<organism evidence="5 6">
    <name type="scientific">Tenggerimyces flavus</name>
    <dbReference type="NCBI Taxonomy" id="1708749"/>
    <lineage>
        <taxon>Bacteria</taxon>
        <taxon>Bacillati</taxon>
        <taxon>Actinomycetota</taxon>
        <taxon>Actinomycetes</taxon>
        <taxon>Propionibacteriales</taxon>
        <taxon>Nocardioidaceae</taxon>
        <taxon>Tenggerimyces</taxon>
    </lineage>
</organism>
<dbReference type="InterPro" id="IPR019826">
    <property type="entry name" value="Carboxylesterase_B_AS"/>
</dbReference>
<proteinExistence type="inferred from homology"/>
<dbReference type="Proteomes" id="UP001595699">
    <property type="component" value="Unassembled WGS sequence"/>
</dbReference>
<comment type="caution">
    <text evidence="5">The sequence shown here is derived from an EMBL/GenBank/DDBJ whole genome shotgun (WGS) entry which is preliminary data.</text>
</comment>
<protein>
    <recommendedName>
        <fullName evidence="3">Carboxylic ester hydrolase</fullName>
        <ecNumber evidence="3">3.1.1.-</ecNumber>
    </recommendedName>
</protein>
<dbReference type="PANTHER" id="PTHR11559">
    <property type="entry name" value="CARBOXYLESTERASE"/>
    <property type="match status" value="1"/>
</dbReference>
<dbReference type="EMBL" id="JBHRZH010000009">
    <property type="protein sequence ID" value="MFC3761814.1"/>
    <property type="molecule type" value="Genomic_DNA"/>
</dbReference>
<evidence type="ECO:0000259" key="4">
    <source>
        <dbReference type="Pfam" id="PF00135"/>
    </source>
</evidence>
<name>A0ABV7YCK8_9ACTN</name>
<keyword evidence="6" id="KW-1185">Reference proteome</keyword>